<dbReference type="GO" id="GO:0005886">
    <property type="term" value="C:plasma membrane"/>
    <property type="evidence" value="ECO:0007669"/>
    <property type="project" value="UniProtKB-SubCell"/>
</dbReference>
<comment type="subcellular location">
    <subcellularLocation>
        <location evidence="1">Cell inner membrane</location>
        <topology evidence="1">Single-pass membrane protein</topology>
        <orientation evidence="1">Cytoplasmic side</orientation>
    </subcellularLocation>
    <subcellularLocation>
        <location evidence="13">Cell membrane</location>
    </subcellularLocation>
</comment>
<keyword evidence="7 13" id="KW-0808">Transferase</keyword>
<keyword evidence="8" id="KW-0812">Transmembrane</keyword>
<name>A0A511QNQ9_9VIBR</name>
<dbReference type="GO" id="GO:0043842">
    <property type="term" value="F:Kdo transferase activity"/>
    <property type="evidence" value="ECO:0007669"/>
    <property type="project" value="UniProtKB-EC"/>
</dbReference>
<dbReference type="PANTHER" id="PTHR42755:SF1">
    <property type="entry name" value="3-DEOXY-D-MANNO-OCTULOSONIC ACID TRANSFERASE, MITOCHONDRIAL-RELATED"/>
    <property type="match status" value="1"/>
</dbReference>
<comment type="catalytic activity">
    <reaction evidence="10 13">
        <text>lipid IVA (E. coli) + CMP-3-deoxy-beta-D-manno-octulosonate = alpha-Kdo-(2-&gt;6)-lipid IVA (E. coli) + CMP + H(+)</text>
        <dbReference type="Rhea" id="RHEA:28066"/>
        <dbReference type="ChEBI" id="CHEBI:15378"/>
        <dbReference type="ChEBI" id="CHEBI:58603"/>
        <dbReference type="ChEBI" id="CHEBI:60364"/>
        <dbReference type="ChEBI" id="CHEBI:60377"/>
        <dbReference type="ChEBI" id="CHEBI:85987"/>
        <dbReference type="EC" id="2.4.99.12"/>
    </reaction>
</comment>
<evidence type="ECO:0000259" key="14">
    <source>
        <dbReference type="Pfam" id="PF00534"/>
    </source>
</evidence>
<proteinExistence type="inferred from homology"/>
<dbReference type="RefSeq" id="WP_119009509.1">
    <property type="nucleotide sequence ID" value="NZ_BJXK01000002.1"/>
</dbReference>
<evidence type="ECO:0000256" key="7">
    <source>
        <dbReference type="ARBA" id="ARBA00022679"/>
    </source>
</evidence>
<dbReference type="GO" id="GO:0009245">
    <property type="term" value="P:lipid A biosynthetic process"/>
    <property type="evidence" value="ECO:0007669"/>
    <property type="project" value="TreeGrafter"/>
</dbReference>
<evidence type="ECO:0000259" key="15">
    <source>
        <dbReference type="Pfam" id="PF04413"/>
    </source>
</evidence>
<dbReference type="OrthoDB" id="9789797at2"/>
<feature type="active site" description="Proton acceptor" evidence="11">
    <location>
        <position position="60"/>
    </location>
</feature>
<keyword evidence="6" id="KW-0472">Membrane</keyword>
<dbReference type="Proteomes" id="UP000321113">
    <property type="component" value="Unassembled WGS sequence"/>
</dbReference>
<dbReference type="Pfam" id="PF04413">
    <property type="entry name" value="Glycos_transf_N"/>
    <property type="match status" value="1"/>
</dbReference>
<evidence type="ECO:0000256" key="13">
    <source>
        <dbReference type="RuleBase" id="RU365103"/>
    </source>
</evidence>
<feature type="domain" description="Glycosyl transferase family 1" evidence="14">
    <location>
        <begin position="246"/>
        <end position="401"/>
    </location>
</feature>
<keyword evidence="6" id="KW-0997">Cell inner membrane</keyword>
<evidence type="ECO:0000256" key="5">
    <source>
        <dbReference type="ARBA" id="ARBA00019077"/>
    </source>
</evidence>
<protein>
    <recommendedName>
        <fullName evidence="5 13">3-deoxy-D-manno-octulosonic acid transferase</fullName>
        <shortName evidence="13">Kdo transferase</shortName>
        <ecNumber evidence="4 13">2.4.99.12</ecNumber>
    </recommendedName>
    <alternativeName>
        <fullName evidence="9 13">Lipid IV(A) 3-deoxy-D-manno-octulosonic acid transferase</fullName>
    </alternativeName>
</protein>
<dbReference type="InterPro" id="IPR001296">
    <property type="entry name" value="Glyco_trans_1"/>
</dbReference>
<dbReference type="Gene3D" id="3.40.50.2000">
    <property type="entry name" value="Glycogen Phosphorylase B"/>
    <property type="match status" value="1"/>
</dbReference>
<evidence type="ECO:0000256" key="11">
    <source>
        <dbReference type="PIRSR" id="PIRSR639901-1"/>
    </source>
</evidence>
<evidence type="ECO:0000256" key="12">
    <source>
        <dbReference type="PIRSR" id="PIRSR639901-2"/>
    </source>
</evidence>
<feature type="site" description="Transition state stabilizer" evidence="12">
    <location>
        <position position="207"/>
    </location>
</feature>
<dbReference type="Gene3D" id="3.40.50.11720">
    <property type="entry name" value="3-Deoxy-D-manno-octulosonic-acid transferase, N-terminal domain"/>
    <property type="match status" value="1"/>
</dbReference>
<comment type="caution">
    <text evidence="16">The sequence shown here is derived from an EMBL/GenBank/DDBJ whole genome shotgun (WGS) entry which is preliminary data.</text>
</comment>
<keyword evidence="13" id="KW-0448">Lipopolysaccharide biosynthesis</keyword>
<dbReference type="SUPFAM" id="SSF53756">
    <property type="entry name" value="UDP-Glycosyltransferase/glycogen phosphorylase"/>
    <property type="match status" value="1"/>
</dbReference>
<dbReference type="EC" id="2.4.99.12" evidence="4 13"/>
<keyword evidence="13" id="KW-1003">Cell membrane</keyword>
<reference evidence="16 17" key="1">
    <citation type="submission" date="2019-07" db="EMBL/GenBank/DDBJ databases">
        <title>Whole genome shotgun sequence of Vibrio superstes NBRC 103154.</title>
        <authorList>
            <person name="Hosoyama A."/>
            <person name="Uohara A."/>
            <person name="Ohji S."/>
            <person name="Ichikawa N."/>
        </authorList>
    </citation>
    <scope>NUCLEOTIDE SEQUENCE [LARGE SCALE GENOMIC DNA]</scope>
    <source>
        <strain evidence="16 17">NBRC 103154</strain>
    </source>
</reference>
<evidence type="ECO:0000256" key="6">
    <source>
        <dbReference type="ARBA" id="ARBA00022519"/>
    </source>
</evidence>
<evidence type="ECO:0000256" key="9">
    <source>
        <dbReference type="ARBA" id="ARBA00031445"/>
    </source>
</evidence>
<keyword evidence="8" id="KW-0735">Signal-anchor</keyword>
<dbReference type="AlphaFoldDB" id="A0A511QNQ9"/>
<evidence type="ECO:0000256" key="2">
    <source>
        <dbReference type="ARBA" id="ARBA00004713"/>
    </source>
</evidence>
<dbReference type="InterPro" id="IPR039901">
    <property type="entry name" value="Kdotransferase"/>
</dbReference>
<comment type="function">
    <text evidence="13">Involved in lipopolysaccharide (LPS) biosynthesis. Catalyzes the transfer of 3-deoxy-D-manno-octulosonate (Kdo) residue(s) from CMP-Kdo to lipid IV(A), the tetraacyldisaccharide-1,4'-bisphosphate precursor of lipid A.</text>
</comment>
<accession>A0A511QNQ9</accession>
<dbReference type="FunFam" id="3.40.50.11720:FF:000001">
    <property type="entry name" value="3-deoxy-D-manno-octulosonic acid transferase"/>
    <property type="match status" value="1"/>
</dbReference>
<keyword evidence="17" id="KW-1185">Reference proteome</keyword>
<dbReference type="FunFam" id="3.40.50.2000:FF:000032">
    <property type="entry name" value="3-deoxy-D-manno-octulosonic acid transferase"/>
    <property type="match status" value="1"/>
</dbReference>
<feature type="domain" description="3-deoxy-D-manno-octulosonic-acid transferase N-terminal" evidence="15">
    <location>
        <begin position="34"/>
        <end position="210"/>
    </location>
</feature>
<dbReference type="NCBIfam" id="NF004388">
    <property type="entry name" value="PRK05749.1-4"/>
    <property type="match status" value="1"/>
</dbReference>
<dbReference type="InterPro" id="IPR007507">
    <property type="entry name" value="Glycos_transf_N"/>
</dbReference>
<dbReference type="Pfam" id="PF00534">
    <property type="entry name" value="Glycos_transf_1"/>
    <property type="match status" value="1"/>
</dbReference>
<evidence type="ECO:0000313" key="17">
    <source>
        <dbReference type="Proteomes" id="UP000321113"/>
    </source>
</evidence>
<evidence type="ECO:0000256" key="4">
    <source>
        <dbReference type="ARBA" id="ARBA00012621"/>
    </source>
</evidence>
<dbReference type="EMBL" id="BJXK01000002">
    <property type="protein sequence ID" value="GEM78162.1"/>
    <property type="molecule type" value="Genomic_DNA"/>
</dbReference>
<evidence type="ECO:0000256" key="8">
    <source>
        <dbReference type="ARBA" id="ARBA00022968"/>
    </source>
</evidence>
<evidence type="ECO:0000256" key="1">
    <source>
        <dbReference type="ARBA" id="ARBA00004388"/>
    </source>
</evidence>
<organism evidence="16 17">
    <name type="scientific">Vibrio superstes NBRC 103154</name>
    <dbReference type="NCBI Taxonomy" id="1219062"/>
    <lineage>
        <taxon>Bacteria</taxon>
        <taxon>Pseudomonadati</taxon>
        <taxon>Pseudomonadota</taxon>
        <taxon>Gammaproteobacteria</taxon>
        <taxon>Vibrionales</taxon>
        <taxon>Vibrionaceae</taxon>
        <taxon>Vibrio</taxon>
    </lineage>
</organism>
<sequence>MIQTLYSIVLVILSPLLLCTLLKSKQGKPSVGARWKEYFGFTPKVKNTNPIWIHTVSVGETIAATPLIKAIKNKFPEQSILLTTTTTTGAEQAERLGDLVEHRYMPIDFAWCVRGFLKNTKPKCMLIMETELWPNTLHTVAKANIPVSVLNARLSERSCSRYQKLQGFFSLISSNLDQVLCQHREDAQRFQRLGLASNKVTITGSLKFDMSVPEFNSEQGILLREELGNERPIWVAASTHSGEDEQLLKAHQILLSAIPNALLIIVPRHPERFKAVSKLALERNLHTISRSSTHTVSANTQVYLGDTMGEMLTLISASDICFMAGSLVGDKVGGHNMLEPAALGKPILNGPSYFNFTDITKQLIDEKGLLICKSSEEIAGQLINLFNDEALRLEMGKNASKVVSRNQGAVQKTLDALSAVISR</sequence>
<comment type="similarity">
    <text evidence="3">Belongs to the glycosyltransferase group 1 family. Glycosyltransferase 30 subfamily.</text>
</comment>
<evidence type="ECO:0000256" key="3">
    <source>
        <dbReference type="ARBA" id="ARBA00006380"/>
    </source>
</evidence>
<dbReference type="PANTHER" id="PTHR42755">
    <property type="entry name" value="3-DEOXY-MANNO-OCTULOSONATE CYTIDYLYLTRANSFERASE"/>
    <property type="match status" value="1"/>
</dbReference>
<evidence type="ECO:0000313" key="16">
    <source>
        <dbReference type="EMBL" id="GEM78162.1"/>
    </source>
</evidence>
<dbReference type="InterPro" id="IPR038107">
    <property type="entry name" value="Glycos_transf_N_sf"/>
</dbReference>
<dbReference type="UniPathway" id="UPA00958"/>
<comment type="pathway">
    <text evidence="2 13">Bacterial outer membrane biogenesis; LPS core biosynthesis.</text>
</comment>
<evidence type="ECO:0000256" key="10">
    <source>
        <dbReference type="ARBA" id="ARBA00049183"/>
    </source>
</evidence>
<gene>
    <name evidence="16" type="primary">waaA</name>
    <name evidence="16" type="ORF">VSU01S_04070</name>
</gene>
<dbReference type="GO" id="GO:0009244">
    <property type="term" value="P:lipopolysaccharide core region biosynthetic process"/>
    <property type="evidence" value="ECO:0007669"/>
    <property type="project" value="UniProtKB-UniRule"/>
</dbReference>
<feature type="site" description="Transition state stabilizer" evidence="12">
    <location>
        <position position="129"/>
    </location>
</feature>